<evidence type="ECO:0000256" key="1">
    <source>
        <dbReference type="ARBA" id="ARBA00003389"/>
    </source>
</evidence>
<dbReference type="GO" id="GO:0005789">
    <property type="term" value="C:endoplasmic reticulum membrane"/>
    <property type="evidence" value="ECO:0007669"/>
    <property type="project" value="UniProtKB-SubCell"/>
</dbReference>
<evidence type="ECO:0000256" key="8">
    <source>
        <dbReference type="ARBA" id="ARBA00022824"/>
    </source>
</evidence>
<evidence type="ECO:0000256" key="4">
    <source>
        <dbReference type="ARBA" id="ARBA00010473"/>
    </source>
</evidence>
<keyword evidence="15" id="KW-1185">Reference proteome</keyword>
<keyword evidence="10" id="KW-0472">Membrane</keyword>
<evidence type="ECO:0000256" key="3">
    <source>
        <dbReference type="ARBA" id="ARBA00004586"/>
    </source>
</evidence>
<name>A0A7S9KQE4_EPIFF</name>
<dbReference type="GO" id="GO:0031965">
    <property type="term" value="C:nuclear membrane"/>
    <property type="evidence" value="ECO:0007669"/>
    <property type="project" value="UniProtKB-SubCell"/>
</dbReference>
<feature type="signal peptide" evidence="13">
    <location>
        <begin position="1"/>
        <end position="29"/>
    </location>
</feature>
<evidence type="ECO:0000313" key="15">
    <source>
        <dbReference type="Proteomes" id="UP000594364"/>
    </source>
</evidence>
<evidence type="ECO:0000256" key="13">
    <source>
        <dbReference type="SAM" id="SignalP"/>
    </source>
</evidence>
<protein>
    <recommendedName>
        <fullName evidence="16">Nuclear membrane fusion protein Kar5</fullName>
    </recommendedName>
</protein>
<keyword evidence="12" id="KW-0539">Nucleus</keyword>
<reference evidence="14 15" key="1">
    <citation type="journal article" date="2018" name="PLoS Genet.">
        <title>Repeat elements organise 3D genome structure and mediate transcription in the filamentous fungus Epichloe festucae.</title>
        <authorList>
            <person name="Winter D.J."/>
            <person name="Ganley A.R.D."/>
            <person name="Young C.A."/>
            <person name="Liachko I."/>
            <person name="Schardl C.L."/>
            <person name="Dupont P.Y."/>
            <person name="Berry D."/>
            <person name="Ram A."/>
            <person name="Scott B."/>
            <person name="Cox M.P."/>
        </authorList>
    </citation>
    <scope>NUCLEOTIDE SEQUENCE [LARGE SCALE GENOMIC DNA]</scope>
    <source>
        <strain evidence="14 15">Fl1</strain>
    </source>
</reference>
<evidence type="ECO:0000256" key="10">
    <source>
        <dbReference type="ARBA" id="ARBA00023136"/>
    </source>
</evidence>
<dbReference type="AlphaFoldDB" id="A0A7S9KQE4"/>
<comment type="similarity">
    <text evidence="4">Belongs to the KAR5 family.</text>
</comment>
<dbReference type="OrthoDB" id="5311848at2759"/>
<keyword evidence="8" id="KW-0256">Endoplasmic reticulum</keyword>
<organism evidence="14 15">
    <name type="scientific">Epichloe festucae (strain Fl1)</name>
    <dbReference type="NCBI Taxonomy" id="877507"/>
    <lineage>
        <taxon>Eukaryota</taxon>
        <taxon>Fungi</taxon>
        <taxon>Dikarya</taxon>
        <taxon>Ascomycota</taxon>
        <taxon>Pezizomycotina</taxon>
        <taxon>Sordariomycetes</taxon>
        <taxon>Hypocreomycetidae</taxon>
        <taxon>Hypocreales</taxon>
        <taxon>Clavicipitaceae</taxon>
        <taxon>Epichloe</taxon>
    </lineage>
</organism>
<comment type="subcellular location">
    <subcellularLocation>
        <location evidence="3">Endoplasmic reticulum membrane</location>
    </subcellularLocation>
    <subcellularLocation>
        <location evidence="2">Nucleus membrane</location>
    </subcellularLocation>
</comment>
<evidence type="ECO:0000256" key="12">
    <source>
        <dbReference type="ARBA" id="ARBA00023242"/>
    </source>
</evidence>
<comment type="function">
    <text evidence="1">Required for nuclear membrane fusion during karyogamy.</text>
</comment>
<dbReference type="PANTHER" id="PTHR28012">
    <property type="entry name" value="NUCLEAR FUSION PROTEIN KAR5"/>
    <property type="match status" value="1"/>
</dbReference>
<dbReference type="InterPro" id="IPR007292">
    <property type="entry name" value="Nuclear_fusion_Kar5"/>
</dbReference>
<keyword evidence="9" id="KW-1133">Transmembrane helix</keyword>
<dbReference type="EMBL" id="CP031386">
    <property type="protein sequence ID" value="QPG97787.1"/>
    <property type="molecule type" value="Genomic_DNA"/>
</dbReference>
<evidence type="ECO:0000256" key="2">
    <source>
        <dbReference type="ARBA" id="ARBA00004126"/>
    </source>
</evidence>
<evidence type="ECO:0008006" key="16">
    <source>
        <dbReference type="Google" id="ProtNLM"/>
    </source>
</evidence>
<evidence type="ECO:0000313" key="14">
    <source>
        <dbReference type="EMBL" id="QPG97787.1"/>
    </source>
</evidence>
<dbReference type="PANTHER" id="PTHR28012:SF1">
    <property type="entry name" value="NUCLEAR FUSION PROTEIN KAR5"/>
    <property type="match status" value="1"/>
</dbReference>
<evidence type="ECO:0000256" key="7">
    <source>
        <dbReference type="ARBA" id="ARBA00022729"/>
    </source>
</evidence>
<sequence length="514" mass="57019">MSIFKRFIMGSRMIMLTALVLLLISPIECLGWRNTRQPKSLEEQFFVSPASLINSHATSDAYATALIELQELESEPLCHRIAARLLVGNCQLLDGQNEATVLTDTGRAARDFVDFFAASLAICDLERANFDIPTPCHKFRETVLASLPAPSRPQLHVATAEIDKCLEGLARSDSAWNTWVSYRHKALRFCEAARAENEKDQHILLHQKLAIVLKRLTGQAENETQEHVKNLERVFRKSHENAEALAAHVEKFESMTLRLNKIIGSALSDSVQTQAAVHSGMEGAKSLEQFMGAVLSRLKLREDQASQGFEIALRTATEVATHDVAEMAEMLKAISVTTMSLQAQLGKSEDRVSSVLRQQEAMQKTMENLQEFADVVLDKQTLQNKILESTHNQTLNLLSSLEFATMSISALQKPLVKLSTAIWWPYIICPVASLTLGSYGLQPSLVRNLLLLGAGEFAGFLVSFASTYKSHEAVNLFSLGFVPSKIWHLDHIMTDDNNMTTYSNTGSTGSDVEI</sequence>
<keyword evidence="5" id="KW-0415">Karyogamy</keyword>
<evidence type="ECO:0000256" key="11">
    <source>
        <dbReference type="ARBA" id="ARBA00023180"/>
    </source>
</evidence>
<proteinExistence type="inferred from homology"/>
<dbReference type="GO" id="GO:0048288">
    <property type="term" value="P:nuclear membrane fusion involved in karyogamy"/>
    <property type="evidence" value="ECO:0007669"/>
    <property type="project" value="InterPro"/>
</dbReference>
<dbReference type="GO" id="GO:0000742">
    <property type="term" value="P:karyogamy involved in conjugation with cellular fusion"/>
    <property type="evidence" value="ECO:0007669"/>
    <property type="project" value="InterPro"/>
</dbReference>
<keyword evidence="11" id="KW-0325">Glycoprotein</keyword>
<evidence type="ECO:0000256" key="6">
    <source>
        <dbReference type="ARBA" id="ARBA00022692"/>
    </source>
</evidence>
<evidence type="ECO:0000256" key="9">
    <source>
        <dbReference type="ARBA" id="ARBA00022989"/>
    </source>
</evidence>
<dbReference type="Proteomes" id="UP000594364">
    <property type="component" value="Chromosome 2"/>
</dbReference>
<feature type="chain" id="PRO_5034537646" description="Nuclear membrane fusion protein Kar5" evidence="13">
    <location>
        <begin position="30"/>
        <end position="514"/>
    </location>
</feature>
<evidence type="ECO:0000256" key="5">
    <source>
        <dbReference type="ARBA" id="ARBA00022459"/>
    </source>
</evidence>
<keyword evidence="6" id="KW-0812">Transmembrane</keyword>
<keyword evidence="7 13" id="KW-0732">Signal</keyword>
<accession>A0A7S9KQE4</accession>
<gene>
    <name evidence="14" type="ORF">C2857_006873</name>
</gene>